<proteinExistence type="predicted"/>
<organism evidence="2 3">
    <name type="scientific">Athelia psychrophila</name>
    <dbReference type="NCBI Taxonomy" id="1759441"/>
    <lineage>
        <taxon>Eukaryota</taxon>
        <taxon>Fungi</taxon>
        <taxon>Dikarya</taxon>
        <taxon>Basidiomycota</taxon>
        <taxon>Agaricomycotina</taxon>
        <taxon>Agaricomycetes</taxon>
        <taxon>Agaricomycetidae</taxon>
        <taxon>Atheliales</taxon>
        <taxon>Atheliaceae</taxon>
        <taxon>Athelia</taxon>
    </lineage>
</organism>
<feature type="region of interest" description="Disordered" evidence="1">
    <location>
        <begin position="147"/>
        <end position="242"/>
    </location>
</feature>
<feature type="compositionally biased region" description="Polar residues" evidence="1">
    <location>
        <begin position="1433"/>
        <end position="1449"/>
    </location>
</feature>
<feature type="region of interest" description="Disordered" evidence="1">
    <location>
        <begin position="483"/>
        <end position="530"/>
    </location>
</feature>
<dbReference type="OrthoDB" id="3070701at2759"/>
<feature type="compositionally biased region" description="Basic and acidic residues" evidence="1">
    <location>
        <begin position="1395"/>
        <end position="1430"/>
    </location>
</feature>
<feature type="region of interest" description="Disordered" evidence="1">
    <location>
        <begin position="1211"/>
        <end position="1543"/>
    </location>
</feature>
<feature type="compositionally biased region" description="Basic residues" evidence="1">
    <location>
        <begin position="1072"/>
        <end position="1084"/>
    </location>
</feature>
<feature type="region of interest" description="Disordered" evidence="1">
    <location>
        <begin position="97"/>
        <end position="124"/>
    </location>
</feature>
<feature type="compositionally biased region" description="Basic and acidic residues" evidence="1">
    <location>
        <begin position="776"/>
        <end position="788"/>
    </location>
</feature>
<evidence type="ECO:0000256" key="1">
    <source>
        <dbReference type="SAM" id="MobiDB-lite"/>
    </source>
</evidence>
<protein>
    <submittedName>
        <fullName evidence="2">Uncharacterized protein</fullName>
    </submittedName>
</protein>
<dbReference type="PROSITE" id="PS51257">
    <property type="entry name" value="PROKAR_LIPOPROTEIN"/>
    <property type="match status" value="1"/>
</dbReference>
<feature type="region of interest" description="Disordered" evidence="1">
    <location>
        <begin position="737"/>
        <end position="792"/>
    </location>
</feature>
<reference evidence="2 3" key="1">
    <citation type="journal article" date="2016" name="Mol. Biol. Evol.">
        <title>Comparative Genomics of Early-Diverging Mushroom-Forming Fungi Provides Insights into the Origins of Lignocellulose Decay Capabilities.</title>
        <authorList>
            <person name="Nagy L.G."/>
            <person name="Riley R."/>
            <person name="Tritt A."/>
            <person name="Adam C."/>
            <person name="Daum C."/>
            <person name="Floudas D."/>
            <person name="Sun H."/>
            <person name="Yadav J.S."/>
            <person name="Pangilinan J."/>
            <person name="Larsson K.H."/>
            <person name="Matsuura K."/>
            <person name="Barry K."/>
            <person name="Labutti K."/>
            <person name="Kuo R."/>
            <person name="Ohm R.A."/>
            <person name="Bhattacharya S.S."/>
            <person name="Shirouzu T."/>
            <person name="Yoshinaga Y."/>
            <person name="Martin F.M."/>
            <person name="Grigoriev I.V."/>
            <person name="Hibbett D.S."/>
        </authorList>
    </citation>
    <scope>NUCLEOTIDE SEQUENCE [LARGE SCALE GENOMIC DNA]</scope>
    <source>
        <strain evidence="2 3">CBS 109695</strain>
    </source>
</reference>
<feature type="compositionally biased region" description="Low complexity" evidence="1">
    <location>
        <begin position="1130"/>
        <end position="1155"/>
    </location>
</feature>
<dbReference type="EMBL" id="KV417744">
    <property type="protein sequence ID" value="KZP07625.1"/>
    <property type="molecule type" value="Genomic_DNA"/>
</dbReference>
<feature type="compositionally biased region" description="Basic and acidic residues" evidence="1">
    <location>
        <begin position="1211"/>
        <end position="1348"/>
    </location>
</feature>
<dbReference type="STRING" id="436010.A0A165WGI5"/>
<accession>A0A165WGI5</accession>
<feature type="compositionally biased region" description="Basic and acidic residues" evidence="1">
    <location>
        <begin position="1524"/>
        <end position="1543"/>
    </location>
</feature>
<name>A0A165WGI5_9AGAM</name>
<keyword evidence="3" id="KW-1185">Reference proteome</keyword>
<feature type="compositionally biased region" description="Low complexity" evidence="1">
    <location>
        <begin position="1056"/>
        <end position="1066"/>
    </location>
</feature>
<gene>
    <name evidence="2" type="ORF">FIBSPDRAFT_901881</name>
</gene>
<dbReference type="Proteomes" id="UP000076532">
    <property type="component" value="Unassembled WGS sequence"/>
</dbReference>
<sequence length="1543" mass="167793">MQKTFAPIILDLPDRRSQASASLVLLLPSSSVACRINPRYLGDMYYYPGNGYATFSPKQLSVPKIEIHKAVSCVCISLRLGVTRLQHSRCDVIYPVPMTQKNEPKPGRDDRRMSGRSTSSLENYPASPGFLAAAQIVDLECVEPLSLPPAPPITPSKNRSRSRSRVAAQDNSVTPQRRMSRNLRLTPKAGDTMHKASQSRAQQMEDDEMEQGCSPVTVEEGIPQTDAADADGEGRPAESSTMAVMATSSPSYMSDFLSHEATPTRVMSQPPDISMQTWPDAHMHPPHNFMDTSAWAADGLTTSIDHYSTHTNSYPQPSLSLPQNWHTGGLFPQSHQPPLYPHLIPSNQAPQFIPQHGLLEIRAPQLVPQQFGGQHGGLGGHYGAARTGGLIMSPHLAPLQLHGGHGGLGHQYAASRSPIMPNSGLDPNMMAALSRPASAHGSNRSGPSPVPCFQGHLPPISAITHGIPGDGSSAGGPVMTVIPPTPADLKGKGKQRETDVPPIHSNPDIDGTVSDSGSKPSSPSTGAISKSNLAHLDELWPKIEQSIANASETTGLPADRITKLLGRRLGLNVRGSTLWNSYQSFFADHIAQELERIGAQAEYDNATSAQKPAIVSRAQAAFKADHEKDAQWVDILQTWDTYQTVKKGCKGQSYTTREAKFDAMNNKVISYIQSQAVQNRFSYVFASCGSLKNDIRLSYMSSGPLSEGFLLRTSRCANQNEFLERMQAYVNYQAEEEQTRKAFGEDDDPFISNPPSPPSRSGQPQVNIAASGSSSSKDDAAISKDGGKSSESTDVCACIREHFRIGFSTAGGKVTGYQMPWITMASGFGKQRIQMREWAFSCPFPTEGKKGKGVESLSVADQILLKDAFAHPINPITFHRIEDSDAHLINDPDPNVRIPVIISALSSSLPLRRRVLYSDDTSGIHYLQPKALSSKAPSSKAAALNSVTASDSDSEDAADNDPTTPLRGKTRSTTSKANLVDPAKAEGKAKSTKREDTAGSRKRAHSVTVVSSQSPSDIPTPDVTKRTRFAESDSSVEISEITPAPAVKPGQRKSKSATGKASTTTATEKKPTKAKRTAKVKTKYTSKEFVMSDEEGEEERNKEEVGTAPQPRPQPKRKLRAETPAQATESPLSPLTPLVPSSPVQSRVPPTTPSSAISRPSSPFDPFKAMGTPRSAPPAPPLLRAFFTAPIIPPVLASSTKYLALVAARQRGEIPESRREGPATAPESRHEAAPGGRHEAPSERSREATPESRREAAAATESHREAAPASHREAAPECRSEVAAQSRREAVPAGHREAAPEGRREAASAGHREAAPESRREVAAEIRHEPAPAGRREAAPESRRETSSRPRLGSEPLQCHYAVMDATAAESEDRSEDFSDGTRPRGRSHYSPYAEPRRDHRYLRDNDRYDSESAVRDFDYGRRGFSREHSPYYPSQPNTDHYSRRSQSPPYGGRSPMYYQPSRRYPSPSAQAGPSRRPYQDSYHHRPPSPQAPRRSRQDAYHRPPSSQAGSSRGSSRWQYQDVPSRDSPHPDGRSGGKMDVEE</sequence>
<feature type="region of interest" description="Disordered" evidence="1">
    <location>
        <begin position="943"/>
        <end position="1177"/>
    </location>
</feature>
<evidence type="ECO:0000313" key="3">
    <source>
        <dbReference type="Proteomes" id="UP000076532"/>
    </source>
</evidence>
<evidence type="ECO:0000313" key="2">
    <source>
        <dbReference type="EMBL" id="KZP07625.1"/>
    </source>
</evidence>
<feature type="compositionally biased region" description="Basic and acidic residues" evidence="1">
    <location>
        <begin position="102"/>
        <end position="113"/>
    </location>
</feature>
<feature type="compositionally biased region" description="Basic and acidic residues" evidence="1">
    <location>
        <begin position="489"/>
        <end position="499"/>
    </location>
</feature>
<feature type="compositionally biased region" description="Low complexity" evidence="1">
    <location>
        <begin position="759"/>
        <end position="775"/>
    </location>
</feature>
<feature type="compositionally biased region" description="Polar residues" evidence="1">
    <location>
        <begin position="1008"/>
        <end position="1017"/>
    </location>
</feature>
<feature type="compositionally biased region" description="Basic and acidic residues" evidence="1">
    <location>
        <begin position="983"/>
        <end position="999"/>
    </location>
</feature>
<feature type="compositionally biased region" description="Low complexity" evidence="1">
    <location>
        <begin position="514"/>
        <end position="524"/>
    </location>
</feature>
<feature type="compositionally biased region" description="Low complexity" evidence="1">
    <location>
        <begin position="1503"/>
        <end position="1517"/>
    </location>
</feature>